<gene>
    <name evidence="1" type="ORF">ABLG96_00940</name>
</gene>
<dbReference type="EMBL" id="CP159218">
    <property type="protein sequence ID" value="XCG63948.1"/>
    <property type="molecule type" value="Genomic_DNA"/>
</dbReference>
<evidence type="ECO:0008006" key="2">
    <source>
        <dbReference type="Google" id="ProtNLM"/>
    </source>
</evidence>
<dbReference type="AlphaFoldDB" id="A0AAU8DRH3"/>
<dbReference type="Gene3D" id="1.10.1070.20">
    <property type="match status" value="1"/>
</dbReference>
<accession>A0AAU8DRH3</accession>
<organism evidence="1">
    <name type="scientific">Nakamurella sp. A5-74</name>
    <dbReference type="NCBI Taxonomy" id="3158264"/>
    <lineage>
        <taxon>Bacteria</taxon>
        <taxon>Bacillati</taxon>
        <taxon>Actinomycetota</taxon>
        <taxon>Actinomycetes</taxon>
        <taxon>Nakamurellales</taxon>
        <taxon>Nakamurellaceae</taxon>
        <taxon>Nakamurella</taxon>
    </lineage>
</organism>
<evidence type="ECO:0000313" key="1">
    <source>
        <dbReference type="EMBL" id="XCG63948.1"/>
    </source>
</evidence>
<name>A0AAU8DRH3_9ACTN</name>
<dbReference type="RefSeq" id="WP_353649563.1">
    <property type="nucleotide sequence ID" value="NZ_CP159218.1"/>
</dbReference>
<sequence length="295" mass="33071">MSSWESVDVTDWTVVDDEPMGTKDKRWLEDPDGQRWLFKSCRVKNEVVRGEDWAEWITWRLAGMLGVPAAQVRPARLSGHHGVLSLSMVERDERLVAGNELLARGDGTYDESVSRSNPRYTLSAVHGALDGMPGLSFVARPTSFSAFDVWASYVLLDAWVAGRDRHHENWGAIEAPDGSLRLAPSFDHGNGLGFQESPARHAALSADPEALRRWAERGRSHHFAGRPSLVEVAHGALRMAHPDAERHWLDALADVDQDQVRDEIRQVSADVLSETSAMFCHRLLTVNRRRLLDVR</sequence>
<proteinExistence type="predicted"/>
<protein>
    <recommendedName>
        <fullName evidence="2">HipA-like C-terminal domain-containing protein</fullName>
    </recommendedName>
</protein>
<reference evidence="1" key="1">
    <citation type="submission" date="2024-05" db="EMBL/GenBank/DDBJ databases">
        <authorList>
            <person name="Cai S.Y."/>
            <person name="Jin L.M."/>
            <person name="Li H.R."/>
        </authorList>
    </citation>
    <scope>NUCLEOTIDE SEQUENCE</scope>
    <source>
        <strain evidence="1">A5-74</strain>
    </source>
</reference>